<evidence type="ECO:0000313" key="2">
    <source>
        <dbReference type="Proteomes" id="UP000652847"/>
    </source>
</evidence>
<keyword evidence="2" id="KW-1185">Reference proteome</keyword>
<accession>A0A8I0A758</accession>
<organism evidence="1 2">
    <name type="scientific">Blautia segnis</name>
    <dbReference type="NCBI Taxonomy" id="2763030"/>
    <lineage>
        <taxon>Bacteria</taxon>
        <taxon>Bacillati</taxon>
        <taxon>Bacillota</taxon>
        <taxon>Clostridia</taxon>
        <taxon>Lachnospirales</taxon>
        <taxon>Lachnospiraceae</taxon>
        <taxon>Blautia</taxon>
    </lineage>
</organism>
<gene>
    <name evidence="1" type="ORF">H8S54_00700</name>
</gene>
<dbReference type="EMBL" id="JACOOT010000002">
    <property type="protein sequence ID" value="MBC5649674.1"/>
    <property type="molecule type" value="Genomic_DNA"/>
</dbReference>
<name>A0A8I0A758_9FIRM</name>
<sequence length="69" mass="8288">MALVNGSNEYWKVYDHAERIYRKKCNTYGSEHDEWVERGKNLADQLREKHGYGDSEVESIIDKYYLDRD</sequence>
<dbReference type="AlphaFoldDB" id="A0A8I0A758"/>
<reference evidence="1 2" key="1">
    <citation type="submission" date="2020-08" db="EMBL/GenBank/DDBJ databases">
        <title>Genome public.</title>
        <authorList>
            <person name="Liu C."/>
            <person name="Sun Q."/>
        </authorList>
    </citation>
    <scope>NUCLEOTIDE SEQUENCE [LARGE SCALE GENOMIC DNA]</scope>
    <source>
        <strain evidence="1 2">BX17</strain>
    </source>
</reference>
<protein>
    <submittedName>
        <fullName evidence="1">Uncharacterized protein</fullName>
    </submittedName>
</protein>
<proteinExistence type="predicted"/>
<comment type="caution">
    <text evidence="1">The sequence shown here is derived from an EMBL/GenBank/DDBJ whole genome shotgun (WGS) entry which is preliminary data.</text>
</comment>
<dbReference type="RefSeq" id="WP_186900692.1">
    <property type="nucleotide sequence ID" value="NZ_JACOOT010000002.1"/>
</dbReference>
<dbReference type="Proteomes" id="UP000652847">
    <property type="component" value="Unassembled WGS sequence"/>
</dbReference>
<evidence type="ECO:0000313" key="1">
    <source>
        <dbReference type="EMBL" id="MBC5649674.1"/>
    </source>
</evidence>